<dbReference type="EC" id="4.99.1.3" evidence="3"/>
<dbReference type="SUPFAM" id="SSF53800">
    <property type="entry name" value="Chelatase"/>
    <property type="match status" value="1"/>
</dbReference>
<dbReference type="RefSeq" id="WP_005812305.1">
    <property type="nucleotide sequence ID" value="NZ_CABKQQ010000040.1"/>
</dbReference>
<name>A0A098B610_DESHA</name>
<dbReference type="GO" id="GO:0016852">
    <property type="term" value="F:sirohydrochlorin cobaltochelatase activity"/>
    <property type="evidence" value="ECO:0007669"/>
    <property type="project" value="UniProtKB-EC"/>
</dbReference>
<sequence>MKTEFLLLGHGSRRQEANQGLIEVAHKVSKILGEEVTPVFMDHDKPSLPDGVLEKIQEGAKKIIIMPLFLFRGMHVTVDIHEEIREIKEQYPDVEILFANELGADDVIAQLASLRIKEALGA</sequence>
<keyword evidence="1" id="KW-0479">Metal-binding</keyword>
<dbReference type="PATRIC" id="fig|49338.4.peg.4734"/>
<evidence type="ECO:0000313" key="4">
    <source>
        <dbReference type="EMBL" id="KTE92576.1"/>
    </source>
</evidence>
<evidence type="ECO:0000256" key="1">
    <source>
        <dbReference type="ARBA" id="ARBA00022723"/>
    </source>
</evidence>
<reference evidence="4 5" key="2">
    <citation type="submission" date="2015-12" db="EMBL/GenBank/DDBJ databases">
        <title>Draft Genome Sequence of Desulfitobacterium hafniense Strain DH, a Sulfate-reducing Bacterium Isolated from Paddy Soils.</title>
        <authorList>
            <person name="Bao P."/>
            <person name="Zhang X."/>
            <person name="Li G."/>
        </authorList>
    </citation>
    <scope>NUCLEOTIDE SEQUENCE [LARGE SCALE GENOMIC DNA]</scope>
    <source>
        <strain evidence="4 5">DH</strain>
    </source>
</reference>
<evidence type="ECO:0000256" key="2">
    <source>
        <dbReference type="ARBA" id="ARBA00023239"/>
    </source>
</evidence>
<dbReference type="EMBL" id="LOCK01000013">
    <property type="protein sequence ID" value="KTE92576.1"/>
    <property type="molecule type" value="Genomic_DNA"/>
</dbReference>
<accession>A0A098B610</accession>
<proteinExistence type="predicted"/>
<keyword evidence="2 3" id="KW-0456">Lyase</keyword>
<dbReference type="EMBL" id="LK996017">
    <property type="protein sequence ID" value="CDX04284.1"/>
    <property type="molecule type" value="Genomic_DNA"/>
</dbReference>
<dbReference type="Pfam" id="PF01903">
    <property type="entry name" value="CbiX"/>
    <property type="match status" value="1"/>
</dbReference>
<dbReference type="GO" id="GO:0046872">
    <property type="term" value="F:metal ion binding"/>
    <property type="evidence" value="ECO:0007669"/>
    <property type="project" value="UniProtKB-KW"/>
</dbReference>
<dbReference type="OMA" id="WREPFER"/>
<dbReference type="PANTHER" id="PTHR33542">
    <property type="entry name" value="SIROHYDROCHLORIN FERROCHELATASE, CHLOROPLASTIC"/>
    <property type="match status" value="1"/>
</dbReference>
<dbReference type="OrthoDB" id="9797895at2"/>
<evidence type="ECO:0000313" key="3">
    <source>
        <dbReference type="EMBL" id="CDX04284.1"/>
    </source>
</evidence>
<dbReference type="Proteomes" id="UP000054623">
    <property type="component" value="Unassembled WGS sequence"/>
</dbReference>
<dbReference type="Gene3D" id="3.40.50.1400">
    <property type="match status" value="1"/>
</dbReference>
<dbReference type="InterPro" id="IPR002762">
    <property type="entry name" value="CbiX-like"/>
</dbReference>
<dbReference type="AlphaFoldDB" id="A0A098B610"/>
<evidence type="ECO:0000313" key="5">
    <source>
        <dbReference type="Proteomes" id="UP000054623"/>
    </source>
</evidence>
<reference evidence="3" key="1">
    <citation type="submission" date="2014-07" db="EMBL/GenBank/DDBJ databases">
        <authorList>
            <person name="Hornung V.Bastian."/>
        </authorList>
    </citation>
    <scope>NUCLEOTIDE SEQUENCE</scope>
    <source>
        <strain evidence="3">PCE-S</strain>
    </source>
</reference>
<dbReference type="CDD" id="cd03416">
    <property type="entry name" value="CbiX_SirB_N"/>
    <property type="match status" value="1"/>
</dbReference>
<dbReference type="InterPro" id="IPR050963">
    <property type="entry name" value="Sirohydro_Cobaltochel/CbiX"/>
</dbReference>
<organism evidence="3">
    <name type="scientific">Desulfitobacterium hafniense</name>
    <name type="common">Desulfitobacterium frappieri</name>
    <dbReference type="NCBI Taxonomy" id="49338"/>
    <lineage>
        <taxon>Bacteria</taxon>
        <taxon>Bacillati</taxon>
        <taxon>Bacillota</taxon>
        <taxon>Clostridia</taxon>
        <taxon>Eubacteriales</taxon>
        <taxon>Desulfitobacteriaceae</taxon>
        <taxon>Desulfitobacterium</taxon>
    </lineage>
</organism>
<protein>
    <submittedName>
        <fullName evidence="3">CbiX protein</fullName>
        <ecNumber evidence="3">4.99.1.3</ecNumber>
    </submittedName>
    <submittedName>
        <fullName evidence="4">Cobalamin biosynthesis protein CbiX</fullName>
    </submittedName>
</protein>
<dbReference type="PANTHER" id="PTHR33542:SF3">
    <property type="entry name" value="SIROHYDROCHLORIN FERROCHELATASE, CHLOROPLASTIC"/>
    <property type="match status" value="1"/>
</dbReference>
<gene>
    <name evidence="4" type="ORF">AT727_18835</name>
    <name evidence="3" type="ORF">DPCES_4398</name>
</gene>